<sequence length="48" mass="5273">MRQLLMTTLLIVTVVIIYTSVIQGDEGTKTQIKNSGGHMAEQISRISP</sequence>
<gene>
    <name evidence="1" type="ORF">KCTCHS21_46660</name>
</gene>
<dbReference type="Proteomes" id="UP000289856">
    <property type="component" value="Chromosome"/>
</dbReference>
<reference evidence="1 2" key="1">
    <citation type="submission" date="2019-01" db="EMBL/GenBank/DDBJ databases">
        <title>Complete genome sequence of Cohnella hallensis HS21 isolated from Korean fir (Abies koreana) rhizospheric soil.</title>
        <authorList>
            <person name="Jiang L."/>
            <person name="Kang S.W."/>
            <person name="Kim S."/>
            <person name="Jung J."/>
            <person name="Kim C.Y."/>
            <person name="Kim D.H."/>
            <person name="Kim S.W."/>
            <person name="Lee J."/>
        </authorList>
    </citation>
    <scope>NUCLEOTIDE SEQUENCE [LARGE SCALE GENOMIC DNA]</scope>
    <source>
        <strain evidence="1 2">HS21</strain>
    </source>
</reference>
<accession>A0A3T1DAX8</accession>
<evidence type="ECO:0000313" key="1">
    <source>
        <dbReference type="EMBL" id="BBI35267.1"/>
    </source>
</evidence>
<evidence type="ECO:0000313" key="2">
    <source>
        <dbReference type="Proteomes" id="UP000289856"/>
    </source>
</evidence>
<dbReference type="EMBL" id="AP019400">
    <property type="protein sequence ID" value="BBI35267.1"/>
    <property type="molecule type" value="Genomic_DNA"/>
</dbReference>
<proteinExistence type="predicted"/>
<protein>
    <submittedName>
        <fullName evidence="1">Uncharacterized protein</fullName>
    </submittedName>
</protein>
<dbReference type="KEGG" id="cohn:KCTCHS21_46660"/>
<name>A0A3T1DAX8_9BACL</name>
<keyword evidence="2" id="KW-1185">Reference proteome</keyword>
<dbReference type="AlphaFoldDB" id="A0A3T1DAX8"/>
<organism evidence="1 2">
    <name type="scientific">Cohnella abietis</name>
    <dbReference type="NCBI Taxonomy" id="2507935"/>
    <lineage>
        <taxon>Bacteria</taxon>
        <taxon>Bacillati</taxon>
        <taxon>Bacillota</taxon>
        <taxon>Bacilli</taxon>
        <taxon>Bacillales</taxon>
        <taxon>Paenibacillaceae</taxon>
        <taxon>Cohnella</taxon>
    </lineage>
</organism>